<protein>
    <submittedName>
        <fullName evidence="1">Uncharacterized protein</fullName>
    </submittedName>
</protein>
<accession>A0A402BB08</accession>
<gene>
    <name evidence="1" type="ORF">KDA_41020</name>
</gene>
<dbReference type="AlphaFoldDB" id="A0A402BB08"/>
<name>A0A402BB08_9CHLR</name>
<evidence type="ECO:0000313" key="1">
    <source>
        <dbReference type="EMBL" id="GCE28618.1"/>
    </source>
</evidence>
<dbReference type="Proteomes" id="UP000287171">
    <property type="component" value="Unassembled WGS sequence"/>
</dbReference>
<comment type="caution">
    <text evidence="1">The sequence shown here is derived from an EMBL/GenBank/DDBJ whole genome shotgun (WGS) entry which is preliminary data.</text>
</comment>
<proteinExistence type="predicted"/>
<evidence type="ECO:0000313" key="2">
    <source>
        <dbReference type="Proteomes" id="UP000287171"/>
    </source>
</evidence>
<dbReference type="EMBL" id="BIFT01000001">
    <property type="protein sequence ID" value="GCE28618.1"/>
    <property type="molecule type" value="Genomic_DNA"/>
</dbReference>
<reference evidence="2" key="1">
    <citation type="submission" date="2018-12" db="EMBL/GenBank/DDBJ databases">
        <title>Tengunoibacter tsumagoiensis gen. nov., sp. nov., Dictyobacter kobayashii sp. nov., D. alpinus sp. nov., and D. joshuensis sp. nov. and description of Dictyobacteraceae fam. nov. within the order Ktedonobacterales isolated from Tengu-no-mugimeshi.</title>
        <authorList>
            <person name="Wang C.M."/>
            <person name="Zheng Y."/>
            <person name="Sakai Y."/>
            <person name="Toyoda A."/>
            <person name="Minakuchi Y."/>
            <person name="Abe K."/>
            <person name="Yokota A."/>
            <person name="Yabe S."/>
        </authorList>
    </citation>
    <scope>NUCLEOTIDE SEQUENCE [LARGE SCALE GENOMIC DNA]</scope>
    <source>
        <strain evidence="2">Uno16</strain>
    </source>
</reference>
<organism evidence="1 2">
    <name type="scientific">Dictyobacter alpinus</name>
    <dbReference type="NCBI Taxonomy" id="2014873"/>
    <lineage>
        <taxon>Bacteria</taxon>
        <taxon>Bacillati</taxon>
        <taxon>Chloroflexota</taxon>
        <taxon>Ktedonobacteria</taxon>
        <taxon>Ktedonobacterales</taxon>
        <taxon>Dictyobacteraceae</taxon>
        <taxon>Dictyobacter</taxon>
    </lineage>
</organism>
<keyword evidence="2" id="KW-1185">Reference proteome</keyword>
<sequence length="59" mass="6967">MAADTLTRIEPLPRRNGRACLCYLFTHDMPLKQVVVLRRAQRNADHDERWRSNFKGENV</sequence>